<feature type="region of interest" description="Disordered" evidence="1">
    <location>
        <begin position="32"/>
        <end position="60"/>
    </location>
</feature>
<dbReference type="AlphaFoldDB" id="A0A1B0A4E2"/>
<reference evidence="3" key="1">
    <citation type="submission" date="2014-03" db="EMBL/GenBank/DDBJ databases">
        <authorList>
            <person name="Aksoy S."/>
            <person name="Warren W."/>
            <person name="Wilson R.K."/>
        </authorList>
    </citation>
    <scope>NUCLEOTIDE SEQUENCE [LARGE SCALE GENOMIC DNA]</scope>
    <source>
        <strain evidence="3">IAEA</strain>
    </source>
</reference>
<protein>
    <submittedName>
        <fullName evidence="2">Uncharacterized protein</fullName>
    </submittedName>
</protein>
<dbReference type="Proteomes" id="UP000092445">
    <property type="component" value="Unassembled WGS sequence"/>
</dbReference>
<dbReference type="EnsemblMetazoa" id="GPAI034164-RA">
    <property type="protein sequence ID" value="GPAI034164-PA"/>
    <property type="gene ID" value="GPAI034164"/>
</dbReference>
<name>A0A1B0A4E2_GLOPL</name>
<keyword evidence="3" id="KW-1185">Reference proteome</keyword>
<proteinExistence type="predicted"/>
<evidence type="ECO:0000313" key="3">
    <source>
        <dbReference type="Proteomes" id="UP000092445"/>
    </source>
</evidence>
<evidence type="ECO:0000256" key="1">
    <source>
        <dbReference type="SAM" id="MobiDB-lite"/>
    </source>
</evidence>
<accession>A0A1B0A4E2</accession>
<organism evidence="2 3">
    <name type="scientific">Glossina pallidipes</name>
    <name type="common">Tsetse fly</name>
    <dbReference type="NCBI Taxonomy" id="7398"/>
    <lineage>
        <taxon>Eukaryota</taxon>
        <taxon>Metazoa</taxon>
        <taxon>Ecdysozoa</taxon>
        <taxon>Arthropoda</taxon>
        <taxon>Hexapoda</taxon>
        <taxon>Insecta</taxon>
        <taxon>Pterygota</taxon>
        <taxon>Neoptera</taxon>
        <taxon>Endopterygota</taxon>
        <taxon>Diptera</taxon>
        <taxon>Brachycera</taxon>
        <taxon>Muscomorpha</taxon>
        <taxon>Hippoboscoidea</taxon>
        <taxon>Glossinidae</taxon>
        <taxon>Glossina</taxon>
    </lineage>
</organism>
<feature type="compositionally biased region" description="Polar residues" evidence="1">
    <location>
        <begin position="42"/>
        <end position="51"/>
    </location>
</feature>
<dbReference type="VEuPathDB" id="VectorBase:GPAI034164"/>
<sequence length="60" mass="6760">MLENLVQSFIGPDVSKDGSSFELFARKRNENTILTGHKSLTERSGNQNNPTQKDKQPLLE</sequence>
<reference evidence="2" key="2">
    <citation type="submission" date="2020-05" db="UniProtKB">
        <authorList>
            <consortium name="EnsemblMetazoa"/>
        </authorList>
    </citation>
    <scope>IDENTIFICATION</scope>
    <source>
        <strain evidence="2">IAEA</strain>
    </source>
</reference>
<evidence type="ECO:0000313" key="2">
    <source>
        <dbReference type="EnsemblMetazoa" id="GPAI034164-PA"/>
    </source>
</evidence>